<dbReference type="EMBL" id="AGNK02004748">
    <property type="status" value="NOT_ANNOTATED_CDS"/>
    <property type="molecule type" value="Genomic_DNA"/>
</dbReference>
<dbReference type="Proteomes" id="UP000004995">
    <property type="component" value="Unassembled WGS sequence"/>
</dbReference>
<organism evidence="2 3">
    <name type="scientific">Setaria italica</name>
    <name type="common">Foxtail millet</name>
    <name type="synonym">Panicum italicum</name>
    <dbReference type="NCBI Taxonomy" id="4555"/>
    <lineage>
        <taxon>Eukaryota</taxon>
        <taxon>Viridiplantae</taxon>
        <taxon>Streptophyta</taxon>
        <taxon>Embryophyta</taxon>
        <taxon>Tracheophyta</taxon>
        <taxon>Spermatophyta</taxon>
        <taxon>Magnoliopsida</taxon>
        <taxon>Liliopsida</taxon>
        <taxon>Poales</taxon>
        <taxon>Poaceae</taxon>
        <taxon>PACMAD clade</taxon>
        <taxon>Panicoideae</taxon>
        <taxon>Panicodae</taxon>
        <taxon>Paniceae</taxon>
        <taxon>Cenchrinae</taxon>
        <taxon>Setaria</taxon>
    </lineage>
</organism>
<dbReference type="HOGENOM" id="CLU_3208581_0_0_1"/>
<evidence type="ECO:0000313" key="2">
    <source>
        <dbReference type="EnsemblPlants" id="KQK94050"/>
    </source>
</evidence>
<evidence type="ECO:0000256" key="1">
    <source>
        <dbReference type="SAM" id="Phobius"/>
    </source>
</evidence>
<keyword evidence="1" id="KW-0812">Transmembrane</keyword>
<dbReference type="AlphaFoldDB" id="K3ZP89"/>
<keyword evidence="1" id="KW-1133">Transmembrane helix</keyword>
<keyword evidence="3" id="KW-1185">Reference proteome</keyword>
<protein>
    <submittedName>
        <fullName evidence="2">Uncharacterized protein</fullName>
    </submittedName>
</protein>
<keyword evidence="1" id="KW-0472">Membrane</keyword>
<reference evidence="3" key="1">
    <citation type="journal article" date="2012" name="Nat. Biotechnol.">
        <title>Reference genome sequence of the model plant Setaria.</title>
        <authorList>
            <person name="Bennetzen J.L."/>
            <person name="Schmutz J."/>
            <person name="Wang H."/>
            <person name="Percifield R."/>
            <person name="Hawkins J."/>
            <person name="Pontaroli A.C."/>
            <person name="Estep M."/>
            <person name="Feng L."/>
            <person name="Vaughn J.N."/>
            <person name="Grimwood J."/>
            <person name="Jenkins J."/>
            <person name="Barry K."/>
            <person name="Lindquist E."/>
            <person name="Hellsten U."/>
            <person name="Deshpande S."/>
            <person name="Wang X."/>
            <person name="Wu X."/>
            <person name="Mitros T."/>
            <person name="Triplett J."/>
            <person name="Yang X."/>
            <person name="Ye C.Y."/>
            <person name="Mauro-Herrera M."/>
            <person name="Wang L."/>
            <person name="Li P."/>
            <person name="Sharma M."/>
            <person name="Sharma R."/>
            <person name="Ronald P.C."/>
            <person name="Panaud O."/>
            <person name="Kellogg E.A."/>
            <person name="Brutnell T.P."/>
            <person name="Doust A.N."/>
            <person name="Tuskan G.A."/>
            <person name="Rokhsar D."/>
            <person name="Devos K.M."/>
        </authorList>
    </citation>
    <scope>NUCLEOTIDE SEQUENCE [LARGE SCALE GENOMIC DNA]</scope>
    <source>
        <strain evidence="3">cv. Yugu1</strain>
    </source>
</reference>
<proteinExistence type="predicted"/>
<accession>K3ZP89</accession>
<sequence length="45" mass="5252">MSCELILFVIFFSFSICFVNINHTVARPSGYMAYIHNDIMKMIAY</sequence>
<feature type="transmembrane region" description="Helical" evidence="1">
    <location>
        <begin position="6"/>
        <end position="25"/>
    </location>
</feature>
<name>K3ZP89_SETIT</name>
<dbReference type="InParanoid" id="K3ZP89"/>
<reference evidence="2" key="2">
    <citation type="submission" date="2018-08" db="UniProtKB">
        <authorList>
            <consortium name="EnsemblPlants"/>
        </authorList>
    </citation>
    <scope>IDENTIFICATION</scope>
    <source>
        <strain evidence="2">Yugu1</strain>
    </source>
</reference>
<dbReference type="EnsemblPlants" id="KQK94050">
    <property type="protein sequence ID" value="KQK94050"/>
    <property type="gene ID" value="SETIT_028419mg"/>
</dbReference>
<dbReference type="Gramene" id="KQK94050">
    <property type="protein sequence ID" value="KQK94050"/>
    <property type="gene ID" value="SETIT_028419mg"/>
</dbReference>
<evidence type="ECO:0000313" key="3">
    <source>
        <dbReference type="Proteomes" id="UP000004995"/>
    </source>
</evidence>